<dbReference type="AlphaFoldDB" id="A0A9X2J0V7"/>
<comment type="caution">
    <text evidence="2">The sequence shown here is derived from an EMBL/GenBank/DDBJ whole genome shotgun (WGS) entry which is preliminary data.</text>
</comment>
<accession>A0A9X2J0V7</accession>
<feature type="chain" id="PRO_5040777630" description="Copper chaperone PCu(A)C" evidence="1">
    <location>
        <begin position="17"/>
        <end position="180"/>
    </location>
</feature>
<dbReference type="InterPro" id="IPR007410">
    <property type="entry name" value="LpqE-like"/>
</dbReference>
<sequence length="180" mass="18784">MVARAGLLAVATLVLAACSAGQQSQTALQDSHANGTRGEIGDIALRNVYLTAEPVAESTGRYGRVGLSFTAVHTGIGAPDRLVSIRSPAATSVTIDARPEQLVVEAGTALAAGQPIEQVQPTGALDEPITVRVNLIDGALRPGLALPFTFVFERAGSAELDIPFNVWTPREPPSPTRAHR</sequence>
<keyword evidence="1" id="KW-0732">Signal</keyword>
<protein>
    <recommendedName>
        <fullName evidence="4">Copper chaperone PCu(A)C</fullName>
    </recommendedName>
</protein>
<feature type="signal peptide" evidence="1">
    <location>
        <begin position="1"/>
        <end position="16"/>
    </location>
</feature>
<proteinExistence type="predicted"/>
<evidence type="ECO:0008006" key="4">
    <source>
        <dbReference type="Google" id="ProtNLM"/>
    </source>
</evidence>
<organism evidence="2 3">
    <name type="scientific">Nocardia pulmonis</name>
    <dbReference type="NCBI Taxonomy" id="2951408"/>
    <lineage>
        <taxon>Bacteria</taxon>
        <taxon>Bacillati</taxon>
        <taxon>Actinomycetota</taxon>
        <taxon>Actinomycetes</taxon>
        <taxon>Mycobacteriales</taxon>
        <taxon>Nocardiaceae</taxon>
        <taxon>Nocardia</taxon>
    </lineage>
</organism>
<name>A0A9X2J0V7_9NOCA</name>
<evidence type="ECO:0000256" key="1">
    <source>
        <dbReference type="SAM" id="SignalP"/>
    </source>
</evidence>
<dbReference type="Pfam" id="PF04314">
    <property type="entry name" value="PCuAC"/>
    <property type="match status" value="1"/>
</dbReference>
<evidence type="ECO:0000313" key="3">
    <source>
        <dbReference type="Proteomes" id="UP001139157"/>
    </source>
</evidence>
<evidence type="ECO:0000313" key="2">
    <source>
        <dbReference type="EMBL" id="MCM6778973.1"/>
    </source>
</evidence>
<dbReference type="EMBL" id="JAMRXG010000031">
    <property type="protein sequence ID" value="MCM6778973.1"/>
    <property type="molecule type" value="Genomic_DNA"/>
</dbReference>
<dbReference type="Proteomes" id="UP001139157">
    <property type="component" value="Unassembled WGS sequence"/>
</dbReference>
<reference evidence="2" key="1">
    <citation type="submission" date="2022-06" db="EMBL/GenBank/DDBJ databases">
        <title>Novel species in genus nocardia.</title>
        <authorList>
            <person name="Li F."/>
        </authorList>
    </citation>
    <scope>NUCLEOTIDE SEQUENCE</scope>
    <source>
        <strain evidence="2">CDC141</strain>
    </source>
</reference>
<dbReference type="RefSeq" id="WP_251918759.1">
    <property type="nucleotide sequence ID" value="NZ_JAMRXG010000031.1"/>
</dbReference>
<gene>
    <name evidence="2" type="ORF">NDR86_36400</name>
</gene>
<keyword evidence="3" id="KW-1185">Reference proteome</keyword>
<dbReference type="PROSITE" id="PS51257">
    <property type="entry name" value="PROKAR_LIPOPROTEIN"/>
    <property type="match status" value="1"/>
</dbReference>